<dbReference type="AlphaFoldDB" id="K1KV30"/>
<dbReference type="OrthoDB" id="9789501at2"/>
<dbReference type="SMART" id="SM00953">
    <property type="entry name" value="RES"/>
    <property type="match status" value="1"/>
</dbReference>
<organism evidence="2 3">
    <name type="scientific">Cecembia lonarensis (strain CCUG 58316 / KCTC 22772 / LW9)</name>
    <dbReference type="NCBI Taxonomy" id="1225176"/>
    <lineage>
        <taxon>Bacteria</taxon>
        <taxon>Pseudomonadati</taxon>
        <taxon>Bacteroidota</taxon>
        <taxon>Cytophagia</taxon>
        <taxon>Cytophagales</taxon>
        <taxon>Cyclobacteriaceae</taxon>
        <taxon>Cecembia</taxon>
    </lineage>
</organism>
<reference evidence="2 3" key="1">
    <citation type="journal article" date="2012" name="J. Bacteriol.">
        <title>Draft Genome Sequence of Cecembia lonarensis Strain LW9T, Isolated from Lonar Lake, a Haloalkaline Lake in India.</title>
        <authorList>
            <person name="Shivaji S."/>
            <person name="Ara S."/>
            <person name="Singh A."/>
            <person name="Pinnaka A.K."/>
        </authorList>
    </citation>
    <scope>NUCLEOTIDE SEQUENCE [LARGE SCALE GENOMIC DNA]</scope>
    <source>
        <strain evidence="2 3">LW9</strain>
    </source>
</reference>
<evidence type="ECO:0000259" key="1">
    <source>
        <dbReference type="SMART" id="SM00953"/>
    </source>
</evidence>
<dbReference type="Proteomes" id="UP000004478">
    <property type="component" value="Unassembled WGS sequence"/>
</dbReference>
<dbReference type="InterPro" id="IPR014914">
    <property type="entry name" value="RES_dom"/>
</dbReference>
<dbReference type="RefSeq" id="WP_009186352.1">
    <property type="nucleotide sequence ID" value="NZ_AMGM01000073.1"/>
</dbReference>
<sequence length="152" mass="17369">MEVFRLAREKYALPLSGKGAAIKGARWNSIGIELIYTAENRSLAMAEVAVHLTWATLPDDYVLMTIEIPNDVPFLKLTENDLPLDWKAFPHPPSTQKIGDSFVEQNKFALLFIPSVVTMGDYNVLINPYHADFKRISIKKIEKFPFDQRIFK</sequence>
<evidence type="ECO:0000313" key="2">
    <source>
        <dbReference type="EMBL" id="EKB48045.1"/>
    </source>
</evidence>
<name>K1KV30_CECL9</name>
<feature type="domain" description="RES" evidence="1">
    <location>
        <begin position="14"/>
        <end position="140"/>
    </location>
</feature>
<accession>K1KV30</accession>
<keyword evidence="3" id="KW-1185">Reference proteome</keyword>
<protein>
    <recommendedName>
        <fullName evidence="1">RES domain-containing protein</fullName>
    </recommendedName>
</protein>
<gene>
    <name evidence="2" type="ORF">B879_03334</name>
</gene>
<dbReference type="EMBL" id="AMGM01000073">
    <property type="protein sequence ID" value="EKB48045.1"/>
    <property type="molecule type" value="Genomic_DNA"/>
</dbReference>
<comment type="caution">
    <text evidence="2">The sequence shown here is derived from an EMBL/GenBank/DDBJ whole genome shotgun (WGS) entry which is preliminary data.</text>
</comment>
<evidence type="ECO:0000313" key="3">
    <source>
        <dbReference type="Proteomes" id="UP000004478"/>
    </source>
</evidence>
<dbReference type="Pfam" id="PF08808">
    <property type="entry name" value="RES"/>
    <property type="match status" value="1"/>
</dbReference>
<proteinExistence type="predicted"/>